<feature type="transmembrane region" description="Helical" evidence="6">
    <location>
        <begin position="184"/>
        <end position="203"/>
    </location>
</feature>
<dbReference type="Pfam" id="PF01061">
    <property type="entry name" value="ABC2_membrane"/>
    <property type="match status" value="1"/>
</dbReference>
<sequence>MTATTASPAASAARPVRWFIADTATVTARELLHWRNRPGVMAFGWFFPVMIMLIFVGLLGGAIGAPAGASYLDFVMPGVLAMTMFFGLEGTMTAMLADVSSGITDRFRSLPMSGAAVIAGRCVADLLNSLVGLTLVAATGLLLGWRPDAPVHAAAAALGLLILLRIAMLWIGAYLGLRVRNQEAVNAIQVLVWPLLFLSSVFVDTATMPSWLGVIADANPLSQTVTAVRGLLGEQAGGGASWFADNASALAIVVPIALTAVFLPLAARRWRRLSR</sequence>
<feature type="transmembrane region" description="Helical" evidence="6">
    <location>
        <begin position="39"/>
        <end position="63"/>
    </location>
</feature>
<comment type="similarity">
    <text evidence="6">Belongs to the ABC-2 integral membrane protein family.</text>
</comment>
<keyword evidence="2 6" id="KW-0812">Transmembrane</keyword>
<dbReference type="InterPro" id="IPR000412">
    <property type="entry name" value="ABC_2_transport"/>
</dbReference>
<accession>A0A2M9CFJ7</accession>
<evidence type="ECO:0000256" key="2">
    <source>
        <dbReference type="ARBA" id="ARBA00022692"/>
    </source>
</evidence>
<dbReference type="PROSITE" id="PS51012">
    <property type="entry name" value="ABC_TM2"/>
    <property type="match status" value="1"/>
</dbReference>
<evidence type="ECO:0000256" key="1">
    <source>
        <dbReference type="ARBA" id="ARBA00004141"/>
    </source>
</evidence>
<dbReference type="GO" id="GO:0140359">
    <property type="term" value="F:ABC-type transporter activity"/>
    <property type="evidence" value="ECO:0007669"/>
    <property type="project" value="InterPro"/>
</dbReference>
<feature type="transmembrane region" description="Helical" evidence="6">
    <location>
        <begin position="151"/>
        <end position="177"/>
    </location>
</feature>
<keyword evidence="5" id="KW-0046">Antibiotic resistance</keyword>
<reference evidence="8 9" key="1">
    <citation type="submission" date="2017-11" db="EMBL/GenBank/DDBJ databases">
        <title>Genomic Encyclopedia of Archaeal and Bacterial Type Strains, Phase II (KMG-II): From Individual Species to Whole Genera.</title>
        <authorList>
            <person name="Goeker M."/>
        </authorList>
    </citation>
    <scope>NUCLEOTIDE SEQUENCE [LARGE SCALE GENOMIC DNA]</scope>
    <source>
        <strain evidence="8 9">DSM 27393</strain>
    </source>
</reference>
<dbReference type="Proteomes" id="UP000228758">
    <property type="component" value="Unassembled WGS sequence"/>
</dbReference>
<gene>
    <name evidence="8" type="ORF">CLV46_0144</name>
</gene>
<proteinExistence type="inferred from homology"/>
<evidence type="ECO:0000256" key="3">
    <source>
        <dbReference type="ARBA" id="ARBA00022989"/>
    </source>
</evidence>
<evidence type="ECO:0000256" key="4">
    <source>
        <dbReference type="ARBA" id="ARBA00023136"/>
    </source>
</evidence>
<dbReference type="PIRSF" id="PIRSF006648">
    <property type="entry name" value="DrrB"/>
    <property type="match status" value="1"/>
</dbReference>
<keyword evidence="4 6" id="KW-0472">Membrane</keyword>
<dbReference type="PANTHER" id="PTHR43229">
    <property type="entry name" value="NODULATION PROTEIN J"/>
    <property type="match status" value="1"/>
</dbReference>
<comment type="caution">
    <text evidence="8">The sequence shown here is derived from an EMBL/GenBank/DDBJ whole genome shotgun (WGS) entry which is preliminary data.</text>
</comment>
<dbReference type="InterPro" id="IPR047817">
    <property type="entry name" value="ABC2_TM_bact-type"/>
</dbReference>
<evidence type="ECO:0000256" key="5">
    <source>
        <dbReference type="ARBA" id="ARBA00023251"/>
    </source>
</evidence>
<dbReference type="InterPro" id="IPR013525">
    <property type="entry name" value="ABC2_TM"/>
</dbReference>
<protein>
    <recommendedName>
        <fullName evidence="6">Transport permease protein</fullName>
    </recommendedName>
</protein>
<feature type="transmembrane region" description="Helical" evidence="6">
    <location>
        <begin position="75"/>
        <end position="97"/>
    </location>
</feature>
<keyword evidence="6" id="KW-0813">Transport</keyword>
<feature type="transmembrane region" description="Helical" evidence="6">
    <location>
        <begin position="247"/>
        <end position="267"/>
    </location>
</feature>
<dbReference type="AlphaFoldDB" id="A0A2M9CFJ7"/>
<keyword evidence="9" id="KW-1185">Reference proteome</keyword>
<dbReference type="RefSeq" id="WP_211282116.1">
    <property type="nucleotide sequence ID" value="NZ_PGFF01000001.1"/>
</dbReference>
<evidence type="ECO:0000313" key="8">
    <source>
        <dbReference type="EMBL" id="PJJ70622.1"/>
    </source>
</evidence>
<dbReference type="GO" id="GO:0046677">
    <property type="term" value="P:response to antibiotic"/>
    <property type="evidence" value="ECO:0007669"/>
    <property type="project" value="UniProtKB-KW"/>
</dbReference>
<organism evidence="8 9">
    <name type="scientific">Diaminobutyricimonas aerilata</name>
    <dbReference type="NCBI Taxonomy" id="1162967"/>
    <lineage>
        <taxon>Bacteria</taxon>
        <taxon>Bacillati</taxon>
        <taxon>Actinomycetota</taxon>
        <taxon>Actinomycetes</taxon>
        <taxon>Micrococcales</taxon>
        <taxon>Microbacteriaceae</taxon>
        <taxon>Diaminobutyricimonas</taxon>
    </lineage>
</organism>
<keyword evidence="3 6" id="KW-1133">Transmembrane helix</keyword>
<evidence type="ECO:0000259" key="7">
    <source>
        <dbReference type="PROSITE" id="PS51012"/>
    </source>
</evidence>
<dbReference type="GO" id="GO:0043190">
    <property type="term" value="C:ATP-binding cassette (ABC) transporter complex"/>
    <property type="evidence" value="ECO:0007669"/>
    <property type="project" value="InterPro"/>
</dbReference>
<evidence type="ECO:0000313" key="9">
    <source>
        <dbReference type="Proteomes" id="UP000228758"/>
    </source>
</evidence>
<evidence type="ECO:0000256" key="6">
    <source>
        <dbReference type="RuleBase" id="RU361157"/>
    </source>
</evidence>
<keyword evidence="6" id="KW-1003">Cell membrane</keyword>
<feature type="transmembrane region" description="Helical" evidence="6">
    <location>
        <begin position="118"/>
        <end position="145"/>
    </location>
</feature>
<name>A0A2M9CFJ7_9MICO</name>
<dbReference type="PANTHER" id="PTHR43229:SF2">
    <property type="entry name" value="NODULATION PROTEIN J"/>
    <property type="match status" value="1"/>
</dbReference>
<comment type="subcellular location">
    <subcellularLocation>
        <location evidence="6">Cell membrane</location>
        <topology evidence="6">Multi-pass membrane protein</topology>
    </subcellularLocation>
    <subcellularLocation>
        <location evidence="1">Membrane</location>
        <topology evidence="1">Multi-pass membrane protein</topology>
    </subcellularLocation>
</comment>
<dbReference type="InterPro" id="IPR051784">
    <property type="entry name" value="Nod_factor_ABC_transporter"/>
</dbReference>
<feature type="domain" description="ABC transmembrane type-2" evidence="7">
    <location>
        <begin position="39"/>
        <end position="273"/>
    </location>
</feature>
<dbReference type="EMBL" id="PGFF01000001">
    <property type="protein sequence ID" value="PJJ70622.1"/>
    <property type="molecule type" value="Genomic_DNA"/>
</dbReference>